<gene>
    <name evidence="2" type="ORF">NTEN_LOCUS9990</name>
</gene>
<proteinExistence type="predicted"/>
<feature type="region of interest" description="Disordered" evidence="1">
    <location>
        <begin position="186"/>
        <end position="212"/>
    </location>
</feature>
<dbReference type="AlphaFoldDB" id="A0A6H5GM67"/>
<protein>
    <submittedName>
        <fullName evidence="2">Uncharacterized protein</fullName>
    </submittedName>
</protein>
<evidence type="ECO:0000313" key="2">
    <source>
        <dbReference type="EMBL" id="CAB0004513.1"/>
    </source>
</evidence>
<organism evidence="2 3">
    <name type="scientific">Nesidiocoris tenuis</name>
    <dbReference type="NCBI Taxonomy" id="355587"/>
    <lineage>
        <taxon>Eukaryota</taxon>
        <taxon>Metazoa</taxon>
        <taxon>Ecdysozoa</taxon>
        <taxon>Arthropoda</taxon>
        <taxon>Hexapoda</taxon>
        <taxon>Insecta</taxon>
        <taxon>Pterygota</taxon>
        <taxon>Neoptera</taxon>
        <taxon>Paraneoptera</taxon>
        <taxon>Hemiptera</taxon>
        <taxon>Heteroptera</taxon>
        <taxon>Panheteroptera</taxon>
        <taxon>Cimicomorpha</taxon>
        <taxon>Miridae</taxon>
        <taxon>Dicyphina</taxon>
        <taxon>Nesidiocoris</taxon>
    </lineage>
</organism>
<feature type="compositionally biased region" description="Polar residues" evidence="1">
    <location>
        <begin position="87"/>
        <end position="96"/>
    </location>
</feature>
<name>A0A6H5GM67_9HEMI</name>
<feature type="compositionally biased region" description="Polar residues" evidence="1">
    <location>
        <begin position="186"/>
        <end position="201"/>
    </location>
</feature>
<reference evidence="2 3" key="1">
    <citation type="submission" date="2020-02" db="EMBL/GenBank/DDBJ databases">
        <authorList>
            <person name="Ferguson B K."/>
        </authorList>
    </citation>
    <scope>NUCLEOTIDE SEQUENCE [LARGE SCALE GENOMIC DNA]</scope>
</reference>
<dbReference type="Proteomes" id="UP000479000">
    <property type="component" value="Unassembled WGS sequence"/>
</dbReference>
<dbReference type="EMBL" id="CADCXU010015093">
    <property type="protein sequence ID" value="CAB0004513.1"/>
    <property type="molecule type" value="Genomic_DNA"/>
</dbReference>
<evidence type="ECO:0000313" key="3">
    <source>
        <dbReference type="Proteomes" id="UP000479000"/>
    </source>
</evidence>
<keyword evidence="3" id="KW-1185">Reference proteome</keyword>
<feature type="region of interest" description="Disordered" evidence="1">
    <location>
        <begin position="53"/>
        <end position="116"/>
    </location>
</feature>
<sequence>MSTRKYTSTAFEKSVARRFQNFNVGQNTWMKSSLYNSQYRSPRFGRSTATFIFVRPPPPQGRPRPPDENVTFRPRQMCHGPLKRSISPKTGGSRTRTSGDEPFLSSSRTRSSSANRYVLQRRSSLLRDSNGYLFSRIFLLDLDQNFSPGGDPEGGILRRSLLHYGSSLQRPFPYLIRRPNISPDVSPQAISPTWASSGNSSAKKDERKVRSKSQWNAMITKFLSEPKTGRSWRHQDESQDLERRVFHSTHPELLRQIDDAVVRNCEVSRTIQNTNAFLMTIVKHLGTQKSKKNEFTLQNRLVGVAEALQDP</sequence>
<accession>A0A6H5GM67</accession>
<evidence type="ECO:0000256" key="1">
    <source>
        <dbReference type="SAM" id="MobiDB-lite"/>
    </source>
</evidence>